<proteinExistence type="predicted"/>
<reference evidence="1" key="2">
    <citation type="submission" date="2022-06" db="UniProtKB">
        <authorList>
            <consortium name="EnsemblMetazoa"/>
        </authorList>
    </citation>
    <scope>IDENTIFICATION</scope>
    <source>
        <strain evidence="1">PS312</strain>
    </source>
</reference>
<accession>A0A2A6BLA6</accession>
<gene>
    <name evidence="1" type="primary">WBGene00113983</name>
</gene>
<reference evidence="2" key="1">
    <citation type="journal article" date="2008" name="Nat. Genet.">
        <title>The Pristionchus pacificus genome provides a unique perspective on nematode lifestyle and parasitism.</title>
        <authorList>
            <person name="Dieterich C."/>
            <person name="Clifton S.W."/>
            <person name="Schuster L.N."/>
            <person name="Chinwalla A."/>
            <person name="Delehaunty K."/>
            <person name="Dinkelacker I."/>
            <person name="Fulton L."/>
            <person name="Fulton R."/>
            <person name="Godfrey J."/>
            <person name="Minx P."/>
            <person name="Mitreva M."/>
            <person name="Roeseler W."/>
            <person name="Tian H."/>
            <person name="Witte H."/>
            <person name="Yang S.P."/>
            <person name="Wilson R.K."/>
            <person name="Sommer R.J."/>
        </authorList>
    </citation>
    <scope>NUCLEOTIDE SEQUENCE [LARGE SCALE GENOMIC DNA]</scope>
    <source>
        <strain evidence="2">PS312</strain>
    </source>
</reference>
<organism evidence="1 2">
    <name type="scientific">Pristionchus pacificus</name>
    <name type="common">Parasitic nematode worm</name>
    <dbReference type="NCBI Taxonomy" id="54126"/>
    <lineage>
        <taxon>Eukaryota</taxon>
        <taxon>Metazoa</taxon>
        <taxon>Ecdysozoa</taxon>
        <taxon>Nematoda</taxon>
        <taxon>Chromadorea</taxon>
        <taxon>Rhabditida</taxon>
        <taxon>Rhabditina</taxon>
        <taxon>Diplogasteromorpha</taxon>
        <taxon>Diplogasteroidea</taxon>
        <taxon>Neodiplogasteridae</taxon>
        <taxon>Pristionchus</taxon>
    </lineage>
</organism>
<sequence>MQKMEWMEQMGWVLLTIEWECAGRICLFLLFEHEVGFALFLILIINAIDFRLNFGNGLIGSFVSIDAAPQSVFKPVPPWSTHKQRLKRSIDNAMCVLDTTGQKLVLEVMVA</sequence>
<dbReference type="EnsemblMetazoa" id="PPA24429.1">
    <property type="protein sequence ID" value="PPA24429.1"/>
    <property type="gene ID" value="WBGene00113983"/>
</dbReference>
<keyword evidence="2" id="KW-1185">Reference proteome</keyword>
<accession>A0A8R1UJ62</accession>
<evidence type="ECO:0000313" key="1">
    <source>
        <dbReference type="EnsemblMetazoa" id="PPA24429.1"/>
    </source>
</evidence>
<dbReference type="Proteomes" id="UP000005239">
    <property type="component" value="Unassembled WGS sequence"/>
</dbReference>
<protein>
    <submittedName>
        <fullName evidence="1">Uncharacterized protein</fullName>
    </submittedName>
</protein>
<name>A0A2A6BLA6_PRIPA</name>
<dbReference type="AlphaFoldDB" id="A0A2A6BLA6"/>
<evidence type="ECO:0000313" key="2">
    <source>
        <dbReference type="Proteomes" id="UP000005239"/>
    </source>
</evidence>